<gene>
    <name evidence="3" type="ORF">NYM_LOCUS20432</name>
</gene>
<dbReference type="Gramene" id="NC5G0262720.1">
    <property type="protein sequence ID" value="NC5G0262720.1:cds"/>
    <property type="gene ID" value="NC5G0262720"/>
</dbReference>
<dbReference type="EMBL" id="LR721783">
    <property type="protein sequence ID" value="VVW35141.1"/>
    <property type="molecule type" value="Genomic_DNA"/>
</dbReference>
<feature type="region of interest" description="Disordered" evidence="1">
    <location>
        <begin position="394"/>
        <end position="442"/>
    </location>
</feature>
<feature type="domain" description="PORR" evidence="2">
    <location>
        <begin position="59"/>
        <end position="387"/>
    </location>
</feature>
<evidence type="ECO:0000256" key="1">
    <source>
        <dbReference type="SAM" id="MobiDB-lite"/>
    </source>
</evidence>
<feature type="compositionally biased region" description="Acidic residues" evidence="1">
    <location>
        <begin position="404"/>
        <end position="425"/>
    </location>
</feature>
<dbReference type="PANTHER" id="PTHR31476">
    <property type="entry name" value="PROTEIN WHAT'S THIS FACTOR 1 HOMOLOG, CHLOROPLASTIC"/>
    <property type="match status" value="1"/>
</dbReference>
<dbReference type="OMA" id="MINRISK"/>
<evidence type="ECO:0000313" key="3">
    <source>
        <dbReference type="EMBL" id="VVW35141.1"/>
    </source>
</evidence>
<dbReference type="InterPro" id="IPR021099">
    <property type="entry name" value="PORR_domain"/>
</dbReference>
<dbReference type="GO" id="GO:0003723">
    <property type="term" value="F:RNA binding"/>
    <property type="evidence" value="ECO:0007669"/>
    <property type="project" value="InterPro"/>
</dbReference>
<accession>A0A5K1D883</accession>
<dbReference type="OrthoDB" id="1892230at2759"/>
<proteinExistence type="predicted"/>
<name>A0A5K1D883_9MAGN</name>
<dbReference type="Pfam" id="PF11955">
    <property type="entry name" value="PORR"/>
    <property type="match status" value="1"/>
</dbReference>
<dbReference type="AlphaFoldDB" id="A0A5K1D883"/>
<dbReference type="InterPro" id="IPR045040">
    <property type="entry name" value="PORR_fam"/>
</dbReference>
<protein>
    <recommendedName>
        <fullName evidence="2">PORR domain-containing protein</fullName>
    </recommendedName>
</protein>
<organism evidence="3">
    <name type="scientific">Nymphaea colorata</name>
    <name type="common">pocket water lily</name>
    <dbReference type="NCBI Taxonomy" id="210225"/>
    <lineage>
        <taxon>Eukaryota</taxon>
        <taxon>Viridiplantae</taxon>
        <taxon>Streptophyta</taxon>
        <taxon>Embryophyta</taxon>
        <taxon>Tracheophyta</taxon>
        <taxon>Spermatophyta</taxon>
        <taxon>Magnoliopsida</taxon>
        <taxon>Nymphaeales</taxon>
        <taxon>Nymphaeaceae</taxon>
        <taxon>Nymphaea</taxon>
    </lineage>
</organism>
<evidence type="ECO:0000259" key="2">
    <source>
        <dbReference type="Pfam" id="PF11955"/>
    </source>
</evidence>
<dbReference type="PANTHER" id="PTHR31476:SF16">
    <property type="entry name" value="F14O23.23 PROTEIN"/>
    <property type="match status" value="1"/>
</dbReference>
<sequence length="442" mass="50864">MIRRRLSGGLWRSSHGVTTSWLNLHLSGSAGSLLKEEKKHESYRLIRRAGFVDVKMKWVRDRGLDHAVEKEKHLRPTVALKNLIKREPRRCLPVSIASEKKDELGLPTRAIEFIRRYPSVFEEFTDAAVGKRPLVRLTAEAIRLDEEEQRVLDSQKQDAADRLLKLLMMTGEKRLPLRVIDQLMWDLGLPDDYARRLVPDFPDYFEIVDLGPPRHDPALELVCWSKALAVSVMEKNAIKADEGGYRKGMPLAFPMNFSTGFDLEKKVKRWVDEWQKLPYISPYEDASHLHPKSDLGEKWMVGVLHELFHLFISKKTERNNVLALGEHLGFRPRFARAFAHHPGIFYVSNKLKTCTVILREAYKRDLLIEKHPMLSMRFQYIRLLKMEADGGKNAAAVASAQSESSEDEKDEDDEESESDGDGDSSEWEKDENLTAMTTTRTR</sequence>
<reference evidence="3" key="1">
    <citation type="submission" date="2019-09" db="EMBL/GenBank/DDBJ databases">
        <authorList>
            <person name="Zhang L."/>
        </authorList>
    </citation>
    <scope>NUCLEOTIDE SEQUENCE</scope>
</reference>